<evidence type="ECO:0000256" key="2">
    <source>
        <dbReference type="SAM" id="Coils"/>
    </source>
</evidence>
<dbReference type="InterPro" id="IPR032675">
    <property type="entry name" value="LRR_dom_sf"/>
</dbReference>
<dbReference type="EMBL" id="CZBO01000003">
    <property type="protein sequence ID" value="CUQ12575.1"/>
    <property type="molecule type" value="Genomic_DNA"/>
</dbReference>
<dbReference type="InterPro" id="IPR031161">
    <property type="entry name" value="Peptidase_M60_dom"/>
</dbReference>
<feature type="domain" description="Peptidase M60" evidence="5">
    <location>
        <begin position="744"/>
        <end position="1061"/>
    </location>
</feature>
<dbReference type="InterPro" id="IPR001611">
    <property type="entry name" value="Leu-rich_rpt"/>
</dbReference>
<keyword evidence="1" id="KW-0326">Glycosidase</keyword>
<dbReference type="SMART" id="SM00776">
    <property type="entry name" value="NPCBM"/>
    <property type="match status" value="3"/>
</dbReference>
<dbReference type="Gene3D" id="3.40.390.80">
    <property type="entry name" value="Peptidase M60, enhancin-like domain 2"/>
    <property type="match status" value="1"/>
</dbReference>
<dbReference type="Pfam" id="PF00754">
    <property type="entry name" value="F5_F8_type_C"/>
    <property type="match status" value="4"/>
</dbReference>
<proteinExistence type="predicted"/>
<dbReference type="Pfam" id="PF08305">
    <property type="entry name" value="NPCBM"/>
    <property type="match status" value="3"/>
</dbReference>
<dbReference type="Gene3D" id="3.80.10.10">
    <property type="entry name" value="Ribonuclease Inhibitor"/>
    <property type="match status" value="1"/>
</dbReference>
<dbReference type="Proteomes" id="UP000095563">
    <property type="component" value="Unassembled WGS sequence"/>
</dbReference>
<evidence type="ECO:0000256" key="3">
    <source>
        <dbReference type="SAM" id="SignalP"/>
    </source>
</evidence>
<dbReference type="PROSITE" id="PS51723">
    <property type="entry name" value="PEPTIDASE_M60"/>
    <property type="match status" value="1"/>
</dbReference>
<keyword evidence="1" id="KW-0378">Hydrolase</keyword>
<dbReference type="Gene3D" id="2.60.40.10">
    <property type="entry name" value="Immunoglobulins"/>
    <property type="match status" value="5"/>
</dbReference>
<accession>A0A174TYG6</accession>
<dbReference type="InterPro" id="IPR013783">
    <property type="entry name" value="Ig-like_fold"/>
</dbReference>
<feature type="chain" id="PRO_5008034408" evidence="3">
    <location>
        <begin position="28"/>
        <end position="2445"/>
    </location>
</feature>
<dbReference type="GO" id="GO:0016798">
    <property type="term" value="F:hydrolase activity, acting on glycosyl bonds"/>
    <property type="evidence" value="ECO:0007669"/>
    <property type="project" value="UniProtKB-KW"/>
</dbReference>
<dbReference type="InterPro" id="IPR013222">
    <property type="entry name" value="Glyco_hyd_98_carb-bd"/>
</dbReference>
<dbReference type="Gene3D" id="1.20.1270.90">
    <property type="entry name" value="AF1782-like"/>
    <property type="match status" value="1"/>
</dbReference>
<evidence type="ECO:0000256" key="1">
    <source>
        <dbReference type="ARBA" id="ARBA00023295"/>
    </source>
</evidence>
<dbReference type="Pfam" id="PF13402">
    <property type="entry name" value="Peptidase_M60"/>
    <property type="match status" value="1"/>
</dbReference>
<dbReference type="Gene3D" id="1.10.390.30">
    <property type="entry name" value="Peptidase M60, enhancin-like domain 3"/>
    <property type="match status" value="1"/>
</dbReference>
<evidence type="ECO:0000313" key="7">
    <source>
        <dbReference type="Proteomes" id="UP000095563"/>
    </source>
</evidence>
<protein>
    <submittedName>
        <fullName evidence="6">Discoidin domain-containing protein</fullName>
    </submittedName>
</protein>
<evidence type="ECO:0000259" key="4">
    <source>
        <dbReference type="PROSITE" id="PS50022"/>
    </source>
</evidence>
<dbReference type="Gene3D" id="2.60.120.1250">
    <property type="entry name" value="Peptidase M60, enhancin-like domain 1"/>
    <property type="match status" value="1"/>
</dbReference>
<organism evidence="6 7">
    <name type="scientific">Clostridium baratii</name>
    <dbReference type="NCBI Taxonomy" id="1561"/>
    <lineage>
        <taxon>Bacteria</taxon>
        <taxon>Bacillati</taxon>
        <taxon>Bacillota</taxon>
        <taxon>Clostridia</taxon>
        <taxon>Eubacteriales</taxon>
        <taxon>Clostridiaceae</taxon>
        <taxon>Clostridium</taxon>
    </lineage>
</organism>
<dbReference type="InterPro" id="IPR008979">
    <property type="entry name" value="Galactose-bd-like_sf"/>
</dbReference>
<dbReference type="SUPFAM" id="SSF49785">
    <property type="entry name" value="Galactose-binding domain-like"/>
    <property type="match status" value="7"/>
</dbReference>
<dbReference type="InterPro" id="IPR000421">
    <property type="entry name" value="FA58C"/>
</dbReference>
<sequence>MNKRKIAALIASVVIINFSAPSVEVLADEVSKKVTAIVETKSTKATISKFELLNNSNIGSYDNVFKMDNSNIESITNNGGRYSNSTIDKSIDGNFSTHWETGNPNNSEFTNEVVFKLKEETTLNRIVYAARQSSAKGKGFAKELEIYGSLTDDGDDFRLVCSGEYEGSTGDTVEIKFNNTKFKRIKFKFTKANENWASASEFMFYKEDKISDKMKNLFTDETMSKVSAEFNSIEKINALDAEVKNHPLYNMFKEDIENAKLIVENNKVTYTDAKVSKFKDMNSEVLPKYDAIYKVPKSKVKSITTNGGQYASEAITKAMDGDINTKWHSGKQNSTSFTNEVIIELNELTKLNRVVYTAPRGTNRGFAEQFDIYASRTTKGDTFQLVSSGSSQVTQDSVEIRFNPTEFRRVKFVFKKSYEDWACVAEFGLYTQDKVAEKMDRLFTDSTMGTVSEEFNTIEKIKALEEEAKKHPFYEDYKEDIENAITILNSSEIIYNDAKIKSFNVDAETLKKYENLFKVPSDKINKISNNGGRYSNLVIENAIDGDINTRWHTGKQNTDTFKNEVIIELKEIIKLNRIMFKASLGTNRGFPEKFEIYASNTSKGDNFKLVSKGATSATQDTLEFKFHPTEFKRVKFVYAKGYEDWATAAEISLYKEDELNDKVHNLFEDTLMTKVSDEYNTIEKLDGLAKEVKGHPLEDELITIINLAKKIVNEPGKAEASVWELESRGNSIKESQKRKVWNFQDWQPTGYAAKSGEVINVYVDVEDGKPTPQLVFKQMDSQHNGQVIINLNKGRNVITVPELPTGELRPETSKAGVFYTNNPYTPEEQGRKPKIRIEGARTYPNYIKGVNTDEEVMKDLENYVELLNEDPNLPDVFDVFSDKTLVNVKATYALDWFKKNNKLPSETANKSDEVIKETMKFWGFDGSSEVNSDFNFRYITMVKWLDNGGFMNAGNGITGFNKAEQGGALAVNTGWGFMHEMGHNFDTNNRSIGEVTNNILPLHFERLKGEESKITKQNLWEKNILPKVALEDYSNNEYYPESDTSLLSHIAPLWQLQLYDETFWPKFEQEFRSKNIGGGSWDNKHNAWVKVASDVLKLDLSEHFARHGMDVWEETKEYTSKYPKPSKKLWYANDRMYLNKGGVFTDDVKYEANTKIVNDNEVVLNFSIDEANKNNVIGYEIFRDGEAIGFTSRNSFTDRKATAGKNHNYTVVAYDNELNASKPYDLNLHAPTINVESNAVLALNESFNPLDYVKAYNYKGNDISNKIKIVKNDVNTSKKGSYDVTYEVTDEGDTKTKKIKVQVVSEYDYLSDFEWNSAETQWGTPRRNTNIKGRVNGAVKEFEKGFGIHANGKIVYSLEGKEYDRFVAQFGVDVGIPAQNNSSITFNIIGDGKTLASTSVLKHGDNLVGIDVPVSGVKELVLEVTDSGNGNTSDHGIIVNPKLTTNNAKPRITAKDKIYKIGETVDFKEGVSARDAEDGDLTSNIEIISNSYKEGKIGRFEVVYKVTDSDNNTVEKKAYITVYEDFSVVKSKYGQFDNLNEYNEQFKIPIVSVTNNGGRYFNSFIEYAIDNNRNTHWETGKPNSSSFKNEVIFDLGETTEISRMAFAARNGGKGFAKKFEIYISTEAEGDDFILAGKGQYNGNVNDVVEFNISKTNARRVKFKFIEANQDWASIGEMAFYREDTLADKVNNDLFTDSTKTEVSENYNTLEKVQALREEVKEHPAAKLFEEDLKKAEEIIIAKFPTLSLEKVSYVKLNSDFNVMLGVSANDQEDGDITKKIIVDKGNFTVNKTGKYTITYRVTDSDGNEIAEKRTIIVYSDSRYISDLDWESARTDYGEVRKDLASTGAKIKLSVNGEEKIFDKGIGTHANAEIVYNLEGENYEYFESYVGVDRNIEKQNNSSIIFKVLADGKEVYNSGLMKWADDAKFVRVPLKGVNELKLVIDNGGNGNAYDHGDFADAKFLITNAKPNLTIPESVSTKVGQQIDLKQEYSAIDAEDGDITSKVEVTGKVNFNKTGKYKMTYKVIDSDGNEVIKTRTISVVDMKDYRYLTDYDWKSANSGWKTVNKDKSVDNNKLTLTGEEGQAISYERGIGTHATSTIVYDLSDKDYAYFSSYVGVDREMHGSVGSISFEVYIDGEKKFDSGIMNSRDPQKYVEVDINGAKELKLVVKDGGNGNGSDHATWGDAKLHFANDIKGNYEELESLVKEAKNYEKDKYTEESFKVLEEALNKAEVMLEDKISNQDEIDSMIRELNKAITNLENRVDLNEVITIKDKSLKDVIKKELNLSSDNITIGDMYKLTKLSASNKWISSLEGLEYAKNLESLDISYNEIKDLSPLKELKKLTNLNANLQIITEGMLYVKDNKITLDYKVLNRNGEKLKPKEIVIKSNRSDEAMDLSLDELVDENGVISFDISNFDKYLHSIYLIYEDEKDNFLTQSLYMFDVR</sequence>
<dbReference type="SMART" id="SM01276">
    <property type="entry name" value="M60-like"/>
    <property type="match status" value="1"/>
</dbReference>
<dbReference type="Gene3D" id="2.60.120.260">
    <property type="entry name" value="Galactose-binding domain-like"/>
    <property type="match status" value="4"/>
</dbReference>
<reference evidence="6 7" key="1">
    <citation type="submission" date="2015-09" db="EMBL/GenBank/DDBJ databases">
        <authorList>
            <consortium name="Pathogen Informatics"/>
        </authorList>
    </citation>
    <scope>NUCLEOTIDE SEQUENCE [LARGE SCALE GENOMIC DNA]</scope>
    <source>
        <strain evidence="6 7">2789STDY5834956</strain>
    </source>
</reference>
<feature type="domain" description="F5/8 type C" evidence="4">
    <location>
        <begin position="281"/>
        <end position="432"/>
    </location>
</feature>
<feature type="signal peptide" evidence="3">
    <location>
        <begin position="1"/>
        <end position="27"/>
    </location>
</feature>
<dbReference type="InterPro" id="IPR042279">
    <property type="entry name" value="Pep_M60_3"/>
</dbReference>
<dbReference type="PROSITE" id="PS50022">
    <property type="entry name" value="FA58C_3"/>
    <property type="match status" value="2"/>
</dbReference>
<feature type="coiled-coil region" evidence="2">
    <location>
        <begin position="2242"/>
        <end position="2269"/>
    </location>
</feature>
<gene>
    <name evidence="6" type="ORF">ERS852568_02014</name>
</gene>
<keyword evidence="3" id="KW-0732">Signal</keyword>
<dbReference type="InterPro" id="IPR038637">
    <property type="entry name" value="NPCBM_sf"/>
</dbReference>
<name>A0A174TYG6_9CLOT</name>
<dbReference type="SUPFAM" id="SSF52058">
    <property type="entry name" value="L domain-like"/>
    <property type="match status" value="1"/>
</dbReference>
<dbReference type="RefSeq" id="WP_055207859.1">
    <property type="nucleotide sequence ID" value="NZ_CZBO01000003.1"/>
</dbReference>
<feature type="domain" description="F5/8 type C" evidence="4">
    <location>
        <begin position="1534"/>
        <end position="1682"/>
    </location>
</feature>
<keyword evidence="2" id="KW-0175">Coiled coil</keyword>
<evidence type="ECO:0000259" key="5">
    <source>
        <dbReference type="PROSITE" id="PS51723"/>
    </source>
</evidence>
<evidence type="ECO:0000313" key="6">
    <source>
        <dbReference type="EMBL" id="CUQ12575.1"/>
    </source>
</evidence>
<dbReference type="InterPro" id="IPR032179">
    <property type="entry name" value="Cry22Aa_Ig-like"/>
</dbReference>
<dbReference type="Pfam" id="PF16403">
    <property type="entry name" value="Bact_surface_Ig-like"/>
    <property type="match status" value="3"/>
</dbReference>
<dbReference type="Gene3D" id="2.60.120.1060">
    <property type="entry name" value="NPCBM/NEW2 domain"/>
    <property type="match status" value="3"/>
</dbReference>
<dbReference type="PROSITE" id="PS51450">
    <property type="entry name" value="LRR"/>
    <property type="match status" value="1"/>
</dbReference>